<accession>A0ACC3Z3D4</accession>
<reference evidence="1 2" key="1">
    <citation type="journal article" date="2020" name="Phytopathology">
        <title>Genome Sequence Resources of Colletotrichum truncatum, C. plurivorum, C. musicola, and C. sojae: Four Species Pathogenic to Soybean (Glycine max).</title>
        <authorList>
            <person name="Rogerio F."/>
            <person name="Boufleur T.R."/>
            <person name="Ciampi-Guillardi M."/>
            <person name="Sukno S.A."/>
            <person name="Thon M.R."/>
            <person name="Massola Junior N.S."/>
            <person name="Baroncelli R."/>
        </authorList>
    </citation>
    <scope>NUCLEOTIDE SEQUENCE [LARGE SCALE GENOMIC DNA]</scope>
    <source>
        <strain evidence="1 2">CMES1059</strain>
    </source>
</reference>
<name>A0ACC3Z3D4_COLTU</name>
<protein>
    <submittedName>
        <fullName evidence="1">Integral membrane protein</fullName>
    </submittedName>
</protein>
<keyword evidence="2" id="KW-1185">Reference proteome</keyword>
<dbReference type="EMBL" id="VUJX02000003">
    <property type="protein sequence ID" value="KAL0938601.1"/>
    <property type="molecule type" value="Genomic_DNA"/>
</dbReference>
<evidence type="ECO:0000313" key="2">
    <source>
        <dbReference type="Proteomes" id="UP000805649"/>
    </source>
</evidence>
<evidence type="ECO:0000313" key="1">
    <source>
        <dbReference type="EMBL" id="KAL0938601.1"/>
    </source>
</evidence>
<proteinExistence type="predicted"/>
<dbReference type="Proteomes" id="UP000805649">
    <property type="component" value="Unassembled WGS sequence"/>
</dbReference>
<gene>
    <name evidence="1" type="ORF">CTRU02_205211</name>
</gene>
<comment type="caution">
    <text evidence="1">The sequence shown here is derived from an EMBL/GenBank/DDBJ whole genome shotgun (WGS) entry which is preliminary data.</text>
</comment>
<sequence>MDPAVLASFTIYNLPSSPPRFDQIGRFYIAFCATWTALVIAGMVFCWVNRNSPVLKWRGLPLSFTAITCLHMYWILAQITYPVGGTMPVVLAYDIQYFVMGTWFPLGIALFHASNSRFLHVAKLQRLHFTGNVEGSRRGRTGCDGAKSSWLCRLRNMDYSKRIMIFIGLGMVAQVLLTVGMWFACKKYHPTYGIPGTEIRGSNLMEQMEDLGRGWEWWPTVLWQVIWTWIVAPSMLWKAWSIRDTMGWRTQTVGCCLSSLHATPMFLVASYVPAFAKINPYFTPSQWLHLSSMMFEIFTIFVPAFQVIRLRILSKKAVDANEKWDTLSQTTTLRPVSTKASTYGNCKRSTSASQLEKGYAIYETESAEVGSEPDSRLLTMTALEHALRDNQGSLQEFSALNDFSGENIAFLSRVAAWKSVTWPELSEISECQPVDEEEKLNAYNQALDIYADFVSLTLAEFPLNLPSNELKQLEAVFEKPAHILFGDNASTNPVTPFDDAFHGCNASRSGSGQDVRSQVRYTGEIPAGFNANVFDRAQGHIKYLVLTNTWPKFVKEMHQRRRSSDTGRSVNTADSQRSLLSRASTSLSGFLRSIF</sequence>
<organism evidence="1 2">
    <name type="scientific">Colletotrichum truncatum</name>
    <name type="common">Anthracnose fungus</name>
    <name type="synonym">Colletotrichum capsici</name>
    <dbReference type="NCBI Taxonomy" id="5467"/>
    <lineage>
        <taxon>Eukaryota</taxon>
        <taxon>Fungi</taxon>
        <taxon>Dikarya</taxon>
        <taxon>Ascomycota</taxon>
        <taxon>Pezizomycotina</taxon>
        <taxon>Sordariomycetes</taxon>
        <taxon>Hypocreomycetidae</taxon>
        <taxon>Glomerellales</taxon>
        <taxon>Glomerellaceae</taxon>
        <taxon>Colletotrichum</taxon>
        <taxon>Colletotrichum truncatum species complex</taxon>
    </lineage>
</organism>